<protein>
    <recommendedName>
        <fullName evidence="4">HTH-type transcriptional regulatory protein TyrR</fullName>
    </recommendedName>
</protein>
<dbReference type="Gene3D" id="1.10.8.60">
    <property type="match status" value="1"/>
</dbReference>
<dbReference type="Gene3D" id="3.40.50.300">
    <property type="entry name" value="P-loop containing nucleotide triphosphate hydrolases"/>
    <property type="match status" value="1"/>
</dbReference>
<feature type="domain" description="Sigma-54 factor interaction" evidence="6">
    <location>
        <begin position="149"/>
        <end position="374"/>
    </location>
</feature>
<dbReference type="InterPro" id="IPR027417">
    <property type="entry name" value="P-loop_NTPase"/>
</dbReference>
<proteinExistence type="predicted"/>
<dbReference type="SMART" id="SM00382">
    <property type="entry name" value="AAA"/>
    <property type="match status" value="1"/>
</dbReference>
<evidence type="ECO:0000256" key="1">
    <source>
        <dbReference type="ARBA" id="ARBA00022741"/>
    </source>
</evidence>
<dbReference type="PROSITE" id="PS50045">
    <property type="entry name" value="SIGMA54_INTERACT_4"/>
    <property type="match status" value="1"/>
</dbReference>
<name>A0A1X9MDJ1_9BACI</name>
<evidence type="ECO:0000256" key="5">
    <source>
        <dbReference type="SAM" id="Coils"/>
    </source>
</evidence>
<evidence type="ECO:0000259" key="6">
    <source>
        <dbReference type="PROSITE" id="PS50045"/>
    </source>
</evidence>
<dbReference type="GO" id="GO:0003677">
    <property type="term" value="F:DNA binding"/>
    <property type="evidence" value="ECO:0007669"/>
    <property type="project" value="UniProtKB-KW"/>
</dbReference>
<dbReference type="PANTHER" id="PTHR32071:SF57">
    <property type="entry name" value="C4-DICARBOXYLATE TRANSPORT TRANSCRIPTIONAL REGULATORY PROTEIN DCTD"/>
    <property type="match status" value="1"/>
</dbReference>
<keyword evidence="1" id="KW-0547">Nucleotide-binding</keyword>
<dbReference type="RefSeq" id="WP_066149271.1">
    <property type="nucleotide sequence ID" value="NZ_CP020814.1"/>
</dbReference>
<keyword evidence="3" id="KW-0067">ATP-binding</keyword>
<organism evidence="7 8">
    <name type="scientific">Halalkalibacter krulwichiae</name>
    <dbReference type="NCBI Taxonomy" id="199441"/>
    <lineage>
        <taxon>Bacteria</taxon>
        <taxon>Bacillati</taxon>
        <taxon>Bacillota</taxon>
        <taxon>Bacilli</taxon>
        <taxon>Bacillales</taxon>
        <taxon>Bacillaceae</taxon>
        <taxon>Halalkalibacter</taxon>
    </lineage>
</organism>
<dbReference type="Gene3D" id="1.10.10.60">
    <property type="entry name" value="Homeodomain-like"/>
    <property type="match status" value="1"/>
</dbReference>
<dbReference type="CDD" id="cd00009">
    <property type="entry name" value="AAA"/>
    <property type="match status" value="1"/>
</dbReference>
<keyword evidence="8" id="KW-1185">Reference proteome</keyword>
<evidence type="ECO:0000313" key="7">
    <source>
        <dbReference type="EMBL" id="ARK30620.1"/>
    </source>
</evidence>
<sequence>MNGELPISFPLPIMITDERNIIIDFNQYVTGVQFPPIQKGKSINRLFDRLQPSGEFHIAFYNRYKYLIVSTKLDSYKQARFLHILLDGDHYVDLLDKIKELEMNRYNLSELNERNDELNEKLRQCQDLNALYKTQLEQIETKLSKDSEVVVKSEKMDGIFRLVERLANIDIPVLVQGEPGVGKDVLIRHLYRVSNRYETGKLIKVNCGEVPNELLEWELFGSELDMTSRAPGMIELADKGFLFLDKVEKLSLELQGKLLRVLGENKFQKGRESEERKIDVRVLVATQKDLKRMVEAGTFREDLYNWLRGVPVVVPPLRERKEDIFPLVHYYQTQINRKYELLKSFDESLKKFFYEHHWSGNVRELAHLLERLMLTTDSNELTVSDLPREYREEPQSTEQILREVEPLKDVVEHAERRVLMLAAQKYQTTYQIAKQLGTSQATVVRKMQKYDIKIK</sequence>
<dbReference type="GO" id="GO:0005524">
    <property type="term" value="F:ATP binding"/>
    <property type="evidence" value="ECO:0007669"/>
    <property type="project" value="UniProtKB-KW"/>
</dbReference>
<dbReference type="InterPro" id="IPR058031">
    <property type="entry name" value="AAA_lid_NorR"/>
</dbReference>
<dbReference type="AlphaFoldDB" id="A0A1X9MDJ1"/>
<gene>
    <name evidence="7" type="primary">tyrR</name>
    <name evidence="7" type="ORF">BkAM31D_12700</name>
</gene>
<dbReference type="InterPro" id="IPR009057">
    <property type="entry name" value="Homeodomain-like_sf"/>
</dbReference>
<dbReference type="InterPro" id="IPR030828">
    <property type="entry name" value="HTH_TyrR"/>
</dbReference>
<keyword evidence="2" id="KW-0058">Aromatic hydrocarbons catabolism</keyword>
<accession>A0A1X9MDJ1</accession>
<dbReference type="Proteomes" id="UP000193006">
    <property type="component" value="Chromosome"/>
</dbReference>
<dbReference type="InterPro" id="IPR002078">
    <property type="entry name" value="Sigma_54_int"/>
</dbReference>
<dbReference type="InterPro" id="IPR003593">
    <property type="entry name" value="AAA+_ATPase"/>
</dbReference>
<dbReference type="SUPFAM" id="SSF46689">
    <property type="entry name" value="Homeodomain-like"/>
    <property type="match status" value="1"/>
</dbReference>
<feature type="coiled-coil region" evidence="5">
    <location>
        <begin position="101"/>
        <end position="142"/>
    </location>
</feature>
<dbReference type="SUPFAM" id="SSF52540">
    <property type="entry name" value="P-loop containing nucleoside triphosphate hydrolases"/>
    <property type="match status" value="1"/>
</dbReference>
<evidence type="ECO:0000313" key="8">
    <source>
        <dbReference type="Proteomes" id="UP000193006"/>
    </source>
</evidence>
<dbReference type="KEGG" id="bkw:BkAM31D_12700"/>
<dbReference type="PANTHER" id="PTHR32071">
    <property type="entry name" value="TRANSCRIPTIONAL REGULATORY PROTEIN"/>
    <property type="match status" value="1"/>
</dbReference>
<dbReference type="STRING" id="199441.BkAM31D_12700"/>
<dbReference type="Pfam" id="PF25601">
    <property type="entry name" value="AAA_lid_14"/>
    <property type="match status" value="1"/>
</dbReference>
<keyword evidence="5" id="KW-0175">Coiled coil</keyword>
<evidence type="ECO:0000256" key="3">
    <source>
        <dbReference type="ARBA" id="ARBA00022840"/>
    </source>
</evidence>
<reference evidence="7 8" key="1">
    <citation type="submission" date="2017-04" db="EMBL/GenBank/DDBJ databases">
        <title>Bacillus krulwichiae AM31D Genome sequencing and assembly.</title>
        <authorList>
            <person name="Krulwich T.A."/>
            <person name="Anastor L."/>
            <person name="Ehrlich R."/>
            <person name="Ehrlich G.D."/>
            <person name="Janto B."/>
        </authorList>
    </citation>
    <scope>NUCLEOTIDE SEQUENCE [LARGE SCALE GENOMIC DNA]</scope>
    <source>
        <strain evidence="7 8">AM31D</strain>
    </source>
</reference>
<evidence type="ECO:0000256" key="4">
    <source>
        <dbReference type="ARBA" id="ARBA00029500"/>
    </source>
</evidence>
<evidence type="ECO:0000256" key="2">
    <source>
        <dbReference type="ARBA" id="ARBA00022797"/>
    </source>
</evidence>
<dbReference type="GO" id="GO:0006355">
    <property type="term" value="P:regulation of DNA-templated transcription"/>
    <property type="evidence" value="ECO:0007669"/>
    <property type="project" value="InterPro"/>
</dbReference>
<dbReference type="Pfam" id="PF18024">
    <property type="entry name" value="HTH_50"/>
    <property type="match status" value="1"/>
</dbReference>
<dbReference type="EMBL" id="CP020814">
    <property type="protein sequence ID" value="ARK30620.1"/>
    <property type="molecule type" value="Genomic_DNA"/>
</dbReference>
<dbReference type="Pfam" id="PF00158">
    <property type="entry name" value="Sigma54_activat"/>
    <property type="match status" value="1"/>
</dbReference>